<dbReference type="InterPro" id="IPR002777">
    <property type="entry name" value="PFD_beta-like"/>
</dbReference>
<dbReference type="GO" id="GO:0006457">
    <property type="term" value="P:protein folding"/>
    <property type="evidence" value="ECO:0007669"/>
    <property type="project" value="InterPro"/>
</dbReference>
<name>A0A7C8J7F2_ORBOL</name>
<evidence type="ECO:0008006" key="6">
    <source>
        <dbReference type="Google" id="ProtNLM"/>
    </source>
</evidence>
<evidence type="ECO:0000313" key="5">
    <source>
        <dbReference type="Proteomes" id="UP000475325"/>
    </source>
</evidence>
<dbReference type="EMBL" id="WIQW01000027">
    <property type="protein sequence ID" value="KAF3099993.1"/>
    <property type="molecule type" value="Genomic_DNA"/>
</dbReference>
<organism evidence="4 5">
    <name type="scientific">Orbilia oligospora</name>
    <name type="common">Nematode-trapping fungus</name>
    <name type="synonym">Arthrobotrys oligospora</name>
    <dbReference type="NCBI Taxonomy" id="2813651"/>
    <lineage>
        <taxon>Eukaryota</taxon>
        <taxon>Fungi</taxon>
        <taxon>Dikarya</taxon>
        <taxon>Ascomycota</taxon>
        <taxon>Pezizomycotina</taxon>
        <taxon>Orbiliomycetes</taxon>
        <taxon>Orbiliales</taxon>
        <taxon>Orbiliaceae</taxon>
        <taxon>Orbilia</taxon>
    </lineage>
</organism>
<dbReference type="PANTHER" id="PTHR13303">
    <property type="entry name" value="PREFOLDIN SUBUNIT 2"/>
    <property type="match status" value="1"/>
</dbReference>
<dbReference type="Gene3D" id="1.10.287.370">
    <property type="match status" value="1"/>
</dbReference>
<dbReference type="AlphaFoldDB" id="A0A7C8J7F2"/>
<comment type="caution">
    <text evidence="4">The sequence shown here is derived from an EMBL/GenBank/DDBJ whole genome shotgun (WGS) entry which is preliminary data.</text>
</comment>
<dbReference type="FunFam" id="1.10.287.370:FF:000002">
    <property type="entry name" value="Prefoldin subunit 2"/>
    <property type="match status" value="1"/>
</dbReference>
<dbReference type="InterPro" id="IPR027235">
    <property type="entry name" value="PFD2"/>
</dbReference>
<proteinExistence type="inferred from homology"/>
<comment type="similarity">
    <text evidence="1">Belongs to the prefoldin subunit beta family.</text>
</comment>
<evidence type="ECO:0000256" key="3">
    <source>
        <dbReference type="SAM" id="MobiDB-lite"/>
    </source>
</evidence>
<sequence>MSSASASQPSGAQAAQQRKQAELQNTYSNYKSTLQQLAQKIGDVETDAEEHKLVLESLTPVPADRKCFRMINGVLVERTVGDVRPSLETNAEGLKKVLDGLVKEYKRVQDEMDAWKGILSRRLLERIFQIFKTFIQLKDILITLKTISRRTFRPRELSVSSMEADMRLSVVRVAIPVVFFR</sequence>
<reference evidence="4 5" key="1">
    <citation type="submission" date="2019-06" db="EMBL/GenBank/DDBJ databases">
        <authorList>
            <person name="Palmer J.M."/>
        </authorList>
    </citation>
    <scope>NUCLEOTIDE SEQUENCE [LARGE SCALE GENOMIC DNA]</scope>
    <source>
        <strain evidence="4 5">TWF102</strain>
    </source>
</reference>
<dbReference type="Pfam" id="PF01920">
    <property type="entry name" value="Prefoldin_2"/>
    <property type="match status" value="1"/>
</dbReference>
<accession>A0A7C8J7F2</accession>
<dbReference type="Proteomes" id="UP000475325">
    <property type="component" value="Unassembled WGS sequence"/>
</dbReference>
<feature type="compositionally biased region" description="Low complexity" evidence="3">
    <location>
        <begin position="1"/>
        <end position="17"/>
    </location>
</feature>
<dbReference type="GO" id="GO:0016272">
    <property type="term" value="C:prefoldin complex"/>
    <property type="evidence" value="ECO:0007669"/>
    <property type="project" value="InterPro"/>
</dbReference>
<feature type="region of interest" description="Disordered" evidence="3">
    <location>
        <begin position="1"/>
        <end position="21"/>
    </location>
</feature>
<evidence type="ECO:0000313" key="4">
    <source>
        <dbReference type="EMBL" id="KAF3099993.1"/>
    </source>
</evidence>
<keyword evidence="2" id="KW-0143">Chaperone</keyword>
<evidence type="ECO:0000256" key="2">
    <source>
        <dbReference type="ARBA" id="ARBA00023186"/>
    </source>
</evidence>
<dbReference type="GO" id="GO:0051082">
    <property type="term" value="F:unfolded protein binding"/>
    <property type="evidence" value="ECO:0007669"/>
    <property type="project" value="InterPro"/>
</dbReference>
<evidence type="ECO:0000256" key="1">
    <source>
        <dbReference type="ARBA" id="ARBA00008045"/>
    </source>
</evidence>
<dbReference type="SUPFAM" id="SSF46579">
    <property type="entry name" value="Prefoldin"/>
    <property type="match status" value="1"/>
</dbReference>
<protein>
    <recommendedName>
        <fullName evidence="6">Prefoldin subunit 2</fullName>
    </recommendedName>
</protein>
<gene>
    <name evidence="4" type="ORF">TWF102_005402</name>
</gene>
<dbReference type="InterPro" id="IPR009053">
    <property type="entry name" value="Prefoldin"/>
</dbReference>
<dbReference type="CDD" id="cd23163">
    <property type="entry name" value="Prefoldin_2"/>
    <property type="match status" value="1"/>
</dbReference>